<sequence>MTTVATVGTSATDIEFHYDLGNDFYALWLDQTLAYTAARWDGIAPGEPDATALHRAQLAKLDHHLDLVGAEPGGGARLLDVGCGWGSLLVRAVATGRAAEAVGLTISRAQHDYLGRLGLPGVEGRLESWEEYRTERPYDAIVSVGAFEHFATAGMSRAERLAVYAHYFERCHGWLRPGGRMSLQTIAYDGVADGSGPVGEFVGTDIFPGAQLPRLAEIAAACDPYFSLTVLSASAEDYARTLASWSGRLLRAREEAVRLIGEDGYRRYRRYLRASEVTFLRGATTLYRIGFERRDQPLKLSV</sequence>
<protein>
    <submittedName>
        <fullName evidence="7">Cyclopropane-fatty-acyl-phospholipid synthase</fullName>
        <ecNumber evidence="7">2.1.1.79</ecNumber>
    </submittedName>
</protein>
<comment type="caution">
    <text evidence="7">The sequence shown here is derived from an EMBL/GenBank/DDBJ whole genome shotgun (WGS) entry which is preliminary data.</text>
</comment>
<organism evidence="7 8">
    <name type="scientific">Kitasatospora gansuensis</name>
    <dbReference type="NCBI Taxonomy" id="258050"/>
    <lineage>
        <taxon>Bacteria</taxon>
        <taxon>Bacillati</taxon>
        <taxon>Actinomycetota</taxon>
        <taxon>Actinomycetes</taxon>
        <taxon>Kitasatosporales</taxon>
        <taxon>Streptomycetaceae</taxon>
        <taxon>Kitasatospora</taxon>
    </lineage>
</organism>
<dbReference type="SUPFAM" id="SSF53335">
    <property type="entry name" value="S-adenosyl-L-methionine-dependent methyltransferases"/>
    <property type="match status" value="1"/>
</dbReference>
<keyword evidence="3 7" id="KW-0808">Transferase</keyword>
<reference evidence="7 8" key="1">
    <citation type="submission" date="2020-08" db="EMBL/GenBank/DDBJ databases">
        <title>Sequencing the genomes of 1000 actinobacteria strains.</title>
        <authorList>
            <person name="Klenk H.-P."/>
        </authorList>
    </citation>
    <scope>NUCLEOTIDE SEQUENCE [LARGE SCALE GENOMIC DNA]</scope>
    <source>
        <strain evidence="7 8">DSM 44786</strain>
    </source>
</reference>
<dbReference type="PANTHER" id="PTHR43667:SF1">
    <property type="entry name" value="CYCLOPROPANE-FATTY-ACYL-PHOSPHOLIPID SYNTHASE"/>
    <property type="match status" value="1"/>
</dbReference>
<name>A0A7W7S7E3_9ACTN</name>
<feature type="binding site" evidence="6">
    <location>
        <begin position="78"/>
        <end position="86"/>
    </location>
    <ligand>
        <name>S-adenosyl-L-methionine</name>
        <dbReference type="ChEBI" id="CHEBI:59789"/>
    </ligand>
</feature>
<gene>
    <name evidence="7" type="ORF">F4556_000769</name>
</gene>
<dbReference type="Pfam" id="PF02353">
    <property type="entry name" value="CMAS"/>
    <property type="match status" value="1"/>
</dbReference>
<evidence type="ECO:0000313" key="7">
    <source>
        <dbReference type="EMBL" id="MBB4945234.1"/>
    </source>
</evidence>
<dbReference type="Gene3D" id="3.40.50.150">
    <property type="entry name" value="Vaccinia Virus protein VP39"/>
    <property type="match status" value="1"/>
</dbReference>
<keyword evidence="5" id="KW-0443">Lipid metabolism</keyword>
<dbReference type="AlphaFoldDB" id="A0A7W7S7E3"/>
<evidence type="ECO:0000256" key="2">
    <source>
        <dbReference type="ARBA" id="ARBA00022603"/>
    </source>
</evidence>
<dbReference type="Proteomes" id="UP000573327">
    <property type="component" value="Unassembled WGS sequence"/>
</dbReference>
<dbReference type="GO" id="GO:0032259">
    <property type="term" value="P:methylation"/>
    <property type="evidence" value="ECO:0007669"/>
    <property type="project" value="UniProtKB-KW"/>
</dbReference>
<evidence type="ECO:0000256" key="5">
    <source>
        <dbReference type="ARBA" id="ARBA00023098"/>
    </source>
</evidence>
<dbReference type="PIRSF" id="PIRSF003085">
    <property type="entry name" value="CMAS"/>
    <property type="match status" value="1"/>
</dbReference>
<feature type="binding site" evidence="6">
    <location>
        <begin position="35"/>
        <end position="36"/>
    </location>
    <ligand>
        <name>S-adenosyl-L-methionine</name>
        <dbReference type="ChEBI" id="CHEBI:59789"/>
    </ligand>
</feature>
<evidence type="ECO:0000256" key="1">
    <source>
        <dbReference type="ARBA" id="ARBA00010815"/>
    </source>
</evidence>
<dbReference type="EMBL" id="JACHJR010000001">
    <property type="protein sequence ID" value="MBB4945234.1"/>
    <property type="molecule type" value="Genomic_DNA"/>
</dbReference>
<evidence type="ECO:0000256" key="3">
    <source>
        <dbReference type="ARBA" id="ARBA00022679"/>
    </source>
</evidence>
<comment type="similarity">
    <text evidence="1">Belongs to the CFA/CMAS family.</text>
</comment>
<keyword evidence="4" id="KW-0949">S-adenosyl-L-methionine</keyword>
<accession>A0A7W7S7E3</accession>
<dbReference type="EC" id="2.1.1.79" evidence="7"/>
<evidence type="ECO:0000256" key="6">
    <source>
        <dbReference type="PIRSR" id="PIRSR003085-2"/>
    </source>
</evidence>
<dbReference type="GO" id="GO:0008610">
    <property type="term" value="P:lipid biosynthetic process"/>
    <property type="evidence" value="ECO:0007669"/>
    <property type="project" value="InterPro"/>
</dbReference>
<dbReference type="GO" id="GO:0008825">
    <property type="term" value="F:cyclopropane-fatty-acyl-phospholipid synthase activity"/>
    <property type="evidence" value="ECO:0007669"/>
    <property type="project" value="UniProtKB-EC"/>
</dbReference>
<dbReference type="InterPro" id="IPR029063">
    <property type="entry name" value="SAM-dependent_MTases_sf"/>
</dbReference>
<feature type="binding site" evidence="6">
    <location>
        <begin position="105"/>
        <end position="110"/>
    </location>
    <ligand>
        <name>S-adenosyl-L-methionine</name>
        <dbReference type="ChEBI" id="CHEBI:59789"/>
    </ligand>
</feature>
<dbReference type="PANTHER" id="PTHR43667">
    <property type="entry name" value="CYCLOPROPANE-FATTY-ACYL-PHOSPHOLIPID SYNTHASE"/>
    <property type="match status" value="1"/>
</dbReference>
<dbReference type="InterPro" id="IPR003333">
    <property type="entry name" value="CMAS"/>
</dbReference>
<dbReference type="InterPro" id="IPR050723">
    <property type="entry name" value="CFA/CMAS"/>
</dbReference>
<proteinExistence type="inferred from homology"/>
<keyword evidence="8" id="KW-1185">Reference proteome</keyword>
<dbReference type="RefSeq" id="WP_184911597.1">
    <property type="nucleotide sequence ID" value="NZ_JACHJR010000001.1"/>
</dbReference>
<evidence type="ECO:0000256" key="4">
    <source>
        <dbReference type="ARBA" id="ARBA00022691"/>
    </source>
</evidence>
<dbReference type="CDD" id="cd02440">
    <property type="entry name" value="AdoMet_MTases"/>
    <property type="match status" value="1"/>
</dbReference>
<evidence type="ECO:0000313" key="8">
    <source>
        <dbReference type="Proteomes" id="UP000573327"/>
    </source>
</evidence>
<keyword evidence="2 7" id="KW-0489">Methyltransferase</keyword>
<feature type="binding site" evidence="6">
    <location>
        <begin position="129"/>
        <end position="130"/>
    </location>
    <ligand>
        <name>S-adenosyl-L-methionine</name>
        <dbReference type="ChEBI" id="CHEBI:59789"/>
    </ligand>
</feature>